<feature type="transmembrane region" description="Helical" evidence="12">
    <location>
        <begin position="55"/>
        <end position="74"/>
    </location>
</feature>
<dbReference type="EMBL" id="UINC01142309">
    <property type="protein sequence ID" value="SVD30570.1"/>
    <property type="molecule type" value="Genomic_DNA"/>
</dbReference>
<evidence type="ECO:0000256" key="10">
    <source>
        <dbReference type="ARBA" id="ARBA00023209"/>
    </source>
</evidence>
<sequence>MTIKSNNRTVVNVIGVPSILALIWNGGPLFGVFISIVILLASREFLIITGVYNQGFLKLLTYIGGLGFCYYYYFLPDLNALHILLFSTLFVMTAFLTEIFNTTSNPTRNLSINIFCVLYIGGLLSTLIGIRNFDTIHSTYFTLTMILSIWICDSAAFYFGSKWGKNKILPSISPKKSWIGCIAGLVSSFIVYGAVTYLH</sequence>
<evidence type="ECO:0000313" key="13">
    <source>
        <dbReference type="EMBL" id="SVD30570.1"/>
    </source>
</evidence>
<evidence type="ECO:0000256" key="11">
    <source>
        <dbReference type="ARBA" id="ARBA00023264"/>
    </source>
</evidence>
<proteinExistence type="predicted"/>
<evidence type="ECO:0000256" key="9">
    <source>
        <dbReference type="ARBA" id="ARBA00023136"/>
    </source>
</evidence>
<dbReference type="PANTHER" id="PTHR46382:SF1">
    <property type="entry name" value="PHOSPHATIDATE CYTIDYLYLTRANSFERASE"/>
    <property type="match status" value="1"/>
</dbReference>
<comment type="subcellular location">
    <subcellularLocation>
        <location evidence="1">Cell membrane</location>
        <topology evidence="1">Multi-pass membrane protein</topology>
    </subcellularLocation>
</comment>
<evidence type="ECO:0000256" key="3">
    <source>
        <dbReference type="ARBA" id="ARBA00022516"/>
    </source>
</evidence>
<accession>A0A382U8D7</accession>
<dbReference type="GO" id="GO:0004605">
    <property type="term" value="F:phosphatidate cytidylyltransferase activity"/>
    <property type="evidence" value="ECO:0007669"/>
    <property type="project" value="TreeGrafter"/>
</dbReference>
<dbReference type="GO" id="GO:0016024">
    <property type="term" value="P:CDP-diacylglycerol biosynthetic process"/>
    <property type="evidence" value="ECO:0007669"/>
    <property type="project" value="TreeGrafter"/>
</dbReference>
<evidence type="ECO:0000256" key="5">
    <source>
        <dbReference type="ARBA" id="ARBA00022692"/>
    </source>
</evidence>
<evidence type="ECO:0000256" key="8">
    <source>
        <dbReference type="ARBA" id="ARBA00023098"/>
    </source>
</evidence>
<keyword evidence="9 12" id="KW-0472">Membrane</keyword>
<reference evidence="13" key="1">
    <citation type="submission" date="2018-05" db="EMBL/GenBank/DDBJ databases">
        <authorList>
            <person name="Lanie J.A."/>
            <person name="Ng W.-L."/>
            <person name="Kazmierczak K.M."/>
            <person name="Andrzejewski T.M."/>
            <person name="Davidsen T.M."/>
            <person name="Wayne K.J."/>
            <person name="Tettelin H."/>
            <person name="Glass J.I."/>
            <person name="Rusch D."/>
            <person name="Podicherti R."/>
            <person name="Tsui H.-C.T."/>
            <person name="Winkler M.E."/>
        </authorList>
    </citation>
    <scope>NUCLEOTIDE SEQUENCE</scope>
</reference>
<feature type="transmembrane region" description="Helical" evidence="12">
    <location>
        <begin position="179"/>
        <end position="198"/>
    </location>
</feature>
<keyword evidence="10" id="KW-0594">Phospholipid biosynthesis</keyword>
<keyword evidence="4" id="KW-0808">Transferase</keyword>
<feature type="transmembrane region" description="Helical" evidence="12">
    <location>
        <begin position="112"/>
        <end position="133"/>
    </location>
</feature>
<feature type="transmembrane region" description="Helical" evidence="12">
    <location>
        <begin position="20"/>
        <end position="43"/>
    </location>
</feature>
<feature type="non-terminal residue" evidence="13">
    <location>
        <position position="199"/>
    </location>
</feature>
<organism evidence="13">
    <name type="scientific">marine metagenome</name>
    <dbReference type="NCBI Taxonomy" id="408172"/>
    <lineage>
        <taxon>unclassified sequences</taxon>
        <taxon>metagenomes</taxon>
        <taxon>ecological metagenomes</taxon>
    </lineage>
</organism>
<evidence type="ECO:0000256" key="12">
    <source>
        <dbReference type="SAM" id="Phobius"/>
    </source>
</evidence>
<keyword evidence="11" id="KW-1208">Phospholipid metabolism</keyword>
<evidence type="ECO:0000256" key="6">
    <source>
        <dbReference type="ARBA" id="ARBA00022695"/>
    </source>
</evidence>
<dbReference type="PANTHER" id="PTHR46382">
    <property type="entry name" value="PHOSPHATIDATE CYTIDYLYLTRANSFERASE"/>
    <property type="match status" value="1"/>
</dbReference>
<evidence type="ECO:0008006" key="14">
    <source>
        <dbReference type="Google" id="ProtNLM"/>
    </source>
</evidence>
<keyword evidence="2" id="KW-1003">Cell membrane</keyword>
<keyword evidence="5 12" id="KW-0812">Transmembrane</keyword>
<feature type="transmembrane region" description="Helical" evidence="12">
    <location>
        <begin position="80"/>
        <end position="100"/>
    </location>
</feature>
<dbReference type="Pfam" id="PF01148">
    <property type="entry name" value="CTP_transf_1"/>
    <property type="match status" value="1"/>
</dbReference>
<protein>
    <recommendedName>
        <fullName evidence="14">Phosphatidate cytidylyltransferase</fullName>
    </recommendedName>
</protein>
<evidence type="ECO:0000256" key="1">
    <source>
        <dbReference type="ARBA" id="ARBA00004651"/>
    </source>
</evidence>
<feature type="transmembrane region" description="Helical" evidence="12">
    <location>
        <begin position="139"/>
        <end position="159"/>
    </location>
</feature>
<evidence type="ECO:0000256" key="4">
    <source>
        <dbReference type="ARBA" id="ARBA00022679"/>
    </source>
</evidence>
<dbReference type="GO" id="GO:0005886">
    <property type="term" value="C:plasma membrane"/>
    <property type="evidence" value="ECO:0007669"/>
    <property type="project" value="UniProtKB-SubCell"/>
</dbReference>
<evidence type="ECO:0000256" key="7">
    <source>
        <dbReference type="ARBA" id="ARBA00022989"/>
    </source>
</evidence>
<keyword evidence="6" id="KW-0548">Nucleotidyltransferase</keyword>
<keyword evidence="8" id="KW-0443">Lipid metabolism</keyword>
<keyword evidence="3" id="KW-0444">Lipid biosynthesis</keyword>
<gene>
    <name evidence="13" type="ORF">METZ01_LOCUS383424</name>
</gene>
<keyword evidence="7 12" id="KW-1133">Transmembrane helix</keyword>
<name>A0A382U8D7_9ZZZZ</name>
<dbReference type="AlphaFoldDB" id="A0A382U8D7"/>
<evidence type="ECO:0000256" key="2">
    <source>
        <dbReference type="ARBA" id="ARBA00022475"/>
    </source>
</evidence>